<dbReference type="InterPro" id="IPR050905">
    <property type="entry name" value="Plant_NBS-LRR"/>
</dbReference>
<feature type="domain" description="Disease resistance protein At4g27190-like leucine-rich repeats" evidence="2">
    <location>
        <begin position="133"/>
        <end position="267"/>
    </location>
</feature>
<feature type="domain" description="Disease resistance protein At4g27190-like leucine-rich repeats" evidence="2">
    <location>
        <begin position="289"/>
        <end position="428"/>
    </location>
</feature>
<organism evidence="3 4">
    <name type="scientific">Hibiscus sabdariffa</name>
    <name type="common">roselle</name>
    <dbReference type="NCBI Taxonomy" id="183260"/>
    <lineage>
        <taxon>Eukaryota</taxon>
        <taxon>Viridiplantae</taxon>
        <taxon>Streptophyta</taxon>
        <taxon>Embryophyta</taxon>
        <taxon>Tracheophyta</taxon>
        <taxon>Spermatophyta</taxon>
        <taxon>Magnoliopsida</taxon>
        <taxon>eudicotyledons</taxon>
        <taxon>Gunneridae</taxon>
        <taxon>Pentapetalae</taxon>
        <taxon>rosids</taxon>
        <taxon>malvids</taxon>
        <taxon>Malvales</taxon>
        <taxon>Malvaceae</taxon>
        <taxon>Malvoideae</taxon>
        <taxon>Hibiscus</taxon>
    </lineage>
</organism>
<accession>A0ABR2TVH3</accession>
<comment type="caution">
    <text evidence="3">The sequence shown here is derived from an EMBL/GenBank/DDBJ whole genome shotgun (WGS) entry which is preliminary data.</text>
</comment>
<feature type="domain" description="Disease resistance protein At4g27190-like leucine-rich repeats" evidence="2">
    <location>
        <begin position="564"/>
        <end position="667"/>
    </location>
</feature>
<dbReference type="PANTHER" id="PTHR33463:SF136">
    <property type="entry name" value="NB-ARC DOMAIN-CONTAINING PROTEIN"/>
    <property type="match status" value="1"/>
</dbReference>
<dbReference type="Gene3D" id="3.80.10.10">
    <property type="entry name" value="Ribonuclease Inhibitor"/>
    <property type="match status" value="3"/>
</dbReference>
<dbReference type="Proteomes" id="UP001396334">
    <property type="component" value="Unassembled WGS sequence"/>
</dbReference>
<reference evidence="3 4" key="1">
    <citation type="journal article" date="2024" name="G3 (Bethesda)">
        <title>Genome assembly of Hibiscus sabdariffa L. provides insights into metabolisms of medicinal natural products.</title>
        <authorList>
            <person name="Kim T."/>
        </authorList>
    </citation>
    <scope>NUCLEOTIDE SEQUENCE [LARGE SCALE GENOMIC DNA]</scope>
    <source>
        <strain evidence="3">TK-2024</strain>
        <tissue evidence="3">Old leaves</tissue>
    </source>
</reference>
<dbReference type="InterPro" id="IPR032675">
    <property type="entry name" value="LRR_dom_sf"/>
</dbReference>
<name>A0ABR2TVH3_9ROSI</name>
<evidence type="ECO:0000313" key="3">
    <source>
        <dbReference type="EMBL" id="KAK9041416.1"/>
    </source>
</evidence>
<protein>
    <recommendedName>
        <fullName evidence="2">Disease resistance protein At4g27190-like leucine-rich repeats domain-containing protein</fullName>
    </recommendedName>
</protein>
<proteinExistence type="predicted"/>
<dbReference type="SUPFAM" id="SSF52047">
    <property type="entry name" value="RNI-like"/>
    <property type="match status" value="2"/>
</dbReference>
<evidence type="ECO:0000256" key="1">
    <source>
        <dbReference type="ARBA" id="ARBA00022821"/>
    </source>
</evidence>
<dbReference type="Pfam" id="PF23247">
    <property type="entry name" value="LRR_RPS2"/>
    <property type="match status" value="3"/>
</dbReference>
<keyword evidence="1" id="KW-0611">Plant defense</keyword>
<gene>
    <name evidence="3" type="ORF">V6N11_016518</name>
</gene>
<dbReference type="EMBL" id="JBBPBN010000004">
    <property type="protein sequence ID" value="KAK9041416.1"/>
    <property type="molecule type" value="Genomic_DNA"/>
</dbReference>
<evidence type="ECO:0000313" key="4">
    <source>
        <dbReference type="Proteomes" id="UP001396334"/>
    </source>
</evidence>
<evidence type="ECO:0000259" key="2">
    <source>
        <dbReference type="Pfam" id="PF23247"/>
    </source>
</evidence>
<sequence length="768" mass="88743">MDKSVLLVDETKQLSKTTESLYLDGLENVGEMLYDPSPESFKRLRFVKVMNSNTSRYLFLFSIAKRLHQLEHIEVFECENITELIFVKEEIGENDILELSRLRILMLNTLYKFNGLYSDNTWLFDKKILCPVLEELHLSSLGGIEEIWHADDQFPSTSFSVECLTSLKIMGCHKLKYVFTSSMIKSFVQLKTLLVYNCNEMQEIIEGVLVAEEEEGVNSSRVRVFPKLDYLALIQLPRLRRFSCETNSIEFLSLKSIDIEDCDNLKAFNFYDEKGRVPLLFEKVILPELEELEIGSMDNLERLWPDRLVEHSFSKLTSIELGKCPKLFHAFPSSMLTRFERLDKLVIQDCETVEEIIFESESESREEDETSCTPSPSPQFIPFQCLTSLTLHDLPNLKSIHHKMHTIDWPSLKEMKVSGCDKVEIVFGSRETSGNIQPLYWVNESTFPNLHQLTLGWNAGIKEIIRHCHGQQQQQQFVSHYFPNLKLVILEHHPEHVTMLPSYLFPLLSLPNLTLEIRYSSFKELEFPSEEGGEKNPAWLILSQITELRLQHLPELKTYLVPSSVSFRNLVTLKVDDCYGIIKLITHSTAKSLVQLKEMSIKSCKNIEEIVQGGDDDDDDDEIIFPQLNSLELYGLPKLESFCSSENYTFGFPSLEIIVLDHCPAMKMFSQGDSKTPMLHKVRLDEWGSQERWEGNLNSTVQQLLRETEKNLVKDEWSFLSDEENSSISDTPDKWDFLGDYDNSSTLNTQNTWNFLKDEDNPSTSNIK</sequence>
<dbReference type="PANTHER" id="PTHR33463">
    <property type="entry name" value="NB-ARC DOMAIN-CONTAINING PROTEIN-RELATED"/>
    <property type="match status" value="1"/>
</dbReference>
<dbReference type="InterPro" id="IPR057135">
    <property type="entry name" value="At4g27190-like_LRR"/>
</dbReference>
<keyword evidence="4" id="KW-1185">Reference proteome</keyword>